<dbReference type="PANTHER" id="PTHR42796">
    <property type="entry name" value="FUMARYLACETOACETATE HYDROLASE DOMAIN-CONTAINING PROTEIN 2A-RELATED"/>
    <property type="match status" value="1"/>
</dbReference>
<comment type="caution">
    <text evidence="4">The sequence shown here is derived from an EMBL/GenBank/DDBJ whole genome shotgun (WGS) entry which is preliminary data.</text>
</comment>
<dbReference type="EMBL" id="PCDP01000059">
    <property type="protein sequence ID" value="PZM09794.1"/>
    <property type="molecule type" value="Genomic_DNA"/>
</dbReference>
<evidence type="ECO:0000313" key="5">
    <source>
        <dbReference type="Proteomes" id="UP000248925"/>
    </source>
</evidence>
<organism evidence="4 5">
    <name type="scientific">Rhizobium tubonense</name>
    <dbReference type="NCBI Taxonomy" id="484088"/>
    <lineage>
        <taxon>Bacteria</taxon>
        <taxon>Pseudomonadati</taxon>
        <taxon>Pseudomonadota</taxon>
        <taxon>Alphaproteobacteria</taxon>
        <taxon>Hyphomicrobiales</taxon>
        <taxon>Rhizobiaceae</taxon>
        <taxon>Rhizobium/Agrobacterium group</taxon>
        <taxon>Rhizobium</taxon>
    </lineage>
</organism>
<comment type="similarity">
    <text evidence="1">Belongs to the FAH family.</text>
</comment>
<proteinExistence type="inferred from homology"/>
<dbReference type="RefSeq" id="WP_111163173.1">
    <property type="nucleotide sequence ID" value="NZ_PCDP01000059.1"/>
</dbReference>
<gene>
    <name evidence="4" type="ORF">CPY51_26370</name>
</gene>
<evidence type="ECO:0000256" key="1">
    <source>
        <dbReference type="ARBA" id="ARBA00010211"/>
    </source>
</evidence>
<dbReference type="Gene3D" id="3.90.850.10">
    <property type="entry name" value="Fumarylacetoacetase-like, C-terminal domain"/>
    <property type="match status" value="1"/>
</dbReference>
<feature type="domain" description="Fumarylacetoacetase-like C-terminal" evidence="3">
    <location>
        <begin position="71"/>
        <end position="276"/>
    </location>
</feature>
<dbReference type="FunFam" id="3.90.850.10:FF:000012">
    <property type="entry name" value="Putative 2-hydroxyhepta-2,4-diene-1,7-dioate isomerase"/>
    <property type="match status" value="1"/>
</dbReference>
<dbReference type="Proteomes" id="UP000248925">
    <property type="component" value="Unassembled WGS sequence"/>
</dbReference>
<dbReference type="PANTHER" id="PTHR42796:SF4">
    <property type="entry name" value="FUMARYLACETOACETATE HYDROLASE DOMAIN-CONTAINING PROTEIN 2A"/>
    <property type="match status" value="1"/>
</dbReference>
<dbReference type="InterPro" id="IPR051121">
    <property type="entry name" value="FAH"/>
</dbReference>
<protein>
    <submittedName>
        <fullName evidence="4">2-hydroxyhepta-2,4-diene-1,7-dioate isomerase</fullName>
    </submittedName>
</protein>
<keyword evidence="5" id="KW-1185">Reference proteome</keyword>
<keyword evidence="2" id="KW-0479">Metal-binding</keyword>
<evidence type="ECO:0000256" key="2">
    <source>
        <dbReference type="ARBA" id="ARBA00022723"/>
    </source>
</evidence>
<dbReference type="GO" id="GO:0044281">
    <property type="term" value="P:small molecule metabolic process"/>
    <property type="evidence" value="ECO:0007669"/>
    <property type="project" value="UniProtKB-ARBA"/>
</dbReference>
<dbReference type="GO" id="GO:0016853">
    <property type="term" value="F:isomerase activity"/>
    <property type="evidence" value="ECO:0007669"/>
    <property type="project" value="UniProtKB-KW"/>
</dbReference>
<dbReference type="InterPro" id="IPR036663">
    <property type="entry name" value="Fumarylacetoacetase_C_sf"/>
</dbReference>
<dbReference type="GO" id="GO:0046872">
    <property type="term" value="F:metal ion binding"/>
    <property type="evidence" value="ECO:0007669"/>
    <property type="project" value="UniProtKB-KW"/>
</dbReference>
<reference evidence="4 5" key="1">
    <citation type="journal article" date="2018" name="Sci. Rep.">
        <title>Rhizobium tumorigenes sp. nov., a novel plant tumorigenic bacterium isolated from cane gall tumors on thornless blackberry.</title>
        <authorList>
            <person name="Kuzmanovi N."/>
            <person name="Smalla K."/>
            <person name="Gronow S."/>
            <person name="PuBawska J."/>
        </authorList>
    </citation>
    <scope>NUCLEOTIDE SEQUENCE [LARGE SCALE GENOMIC DNA]</scope>
    <source>
        <strain evidence="4 5">CCBAU 85046</strain>
    </source>
</reference>
<name>A0A2W4CWZ3_9HYPH</name>
<accession>A0A2W4CWZ3</accession>
<dbReference type="Pfam" id="PF01557">
    <property type="entry name" value="FAA_hydrolase"/>
    <property type="match status" value="1"/>
</dbReference>
<keyword evidence="4" id="KW-0413">Isomerase</keyword>
<evidence type="ECO:0000259" key="3">
    <source>
        <dbReference type="Pfam" id="PF01557"/>
    </source>
</evidence>
<sequence length="280" mass="29553">MKLMRVGEPGKEKPALLDNDGKIRDLSAHVADIGGEAIGPVGLARIAGLDPKSLPELTGGRIGACVAGTGKFICIGLNFSDHAAETGATVPPEPIIFMKASSAIVGPNDTVRIPRGSEKTDWEVELGVVIGKTAKYVSEANALDYVAGYCVSHDVSERAFQTERSGQWTKGKSCDTFGPIGPWLVTTDEVADPQNLGMWLKVNGKTMQNGSTKTMVYGVAYLVSYLSQFMSLHPGDVISTGTPPGVGMGMKPPQYLRAGDIVELGIEGLGDQKQTFAADL</sequence>
<dbReference type="AlphaFoldDB" id="A0A2W4CWZ3"/>
<dbReference type="SUPFAM" id="SSF56529">
    <property type="entry name" value="FAH"/>
    <property type="match status" value="1"/>
</dbReference>
<dbReference type="OrthoDB" id="5197601at2"/>
<dbReference type="InterPro" id="IPR011234">
    <property type="entry name" value="Fumarylacetoacetase-like_C"/>
</dbReference>
<evidence type="ECO:0000313" key="4">
    <source>
        <dbReference type="EMBL" id="PZM09794.1"/>
    </source>
</evidence>